<dbReference type="Gene3D" id="3.40.50.2060">
    <property type="match status" value="1"/>
</dbReference>
<dbReference type="Gene3D" id="1.25.40.60">
    <property type="match status" value="1"/>
</dbReference>
<accession>A0A1R2AYY9</accession>
<protein>
    <submittedName>
        <fullName evidence="2">Uncharacterized protein</fullName>
    </submittedName>
</protein>
<dbReference type="Gene3D" id="3.90.830.10">
    <property type="entry name" value="Syntaxin Binding Protein 1, Chain A, domain 2"/>
    <property type="match status" value="1"/>
</dbReference>
<keyword evidence="3" id="KW-1185">Reference proteome</keyword>
<evidence type="ECO:0000313" key="2">
    <source>
        <dbReference type="EMBL" id="OMJ69739.1"/>
    </source>
</evidence>
<proteinExistence type="inferred from homology"/>
<reference evidence="2 3" key="1">
    <citation type="submission" date="2016-11" db="EMBL/GenBank/DDBJ databases">
        <title>The macronuclear genome of Stentor coeruleus: a giant cell with tiny introns.</title>
        <authorList>
            <person name="Slabodnick M."/>
            <person name="Ruby J.G."/>
            <person name="Reiff S.B."/>
            <person name="Swart E.C."/>
            <person name="Gosai S."/>
            <person name="Prabakaran S."/>
            <person name="Witkowska E."/>
            <person name="Larue G.E."/>
            <person name="Fisher S."/>
            <person name="Freeman R.M."/>
            <person name="Gunawardena J."/>
            <person name="Chu W."/>
            <person name="Stover N.A."/>
            <person name="Gregory B.D."/>
            <person name="Nowacki M."/>
            <person name="Derisi J."/>
            <person name="Roy S.W."/>
            <person name="Marshall W.F."/>
            <person name="Sood P."/>
        </authorList>
    </citation>
    <scope>NUCLEOTIDE SEQUENCE [LARGE SCALE GENOMIC DNA]</scope>
    <source>
        <strain evidence="2">WM001</strain>
    </source>
</reference>
<dbReference type="PANTHER" id="PTHR11679">
    <property type="entry name" value="VESICLE PROTEIN SORTING-ASSOCIATED"/>
    <property type="match status" value="1"/>
</dbReference>
<dbReference type="InterPro" id="IPR043154">
    <property type="entry name" value="Sec-1-like_dom1"/>
</dbReference>
<dbReference type="InterPro" id="IPR036045">
    <property type="entry name" value="Sec1-like_sf"/>
</dbReference>
<dbReference type="EMBL" id="MPUH01001164">
    <property type="protein sequence ID" value="OMJ69739.1"/>
    <property type="molecule type" value="Genomic_DNA"/>
</dbReference>
<dbReference type="InterPro" id="IPR027482">
    <property type="entry name" value="Sec1-like_dom2"/>
</dbReference>
<sequence>MKALVLDAETLPIVSLVISQTEILQRDVFLVETIDKSIIERGAERLGHLSGVYFIRPSNENLMLLQRGLEYPKYGSISIYFTNAVPEQMLKDLAGASISIYFTNAVPEQMLKDLAGADRLDLIKNVVEVFADIYPINHDLFSLNLPSVIGLTKPRQRWTRIDDGCFDRMVDGVFASLLALRKFPVIRYQRSSEVCTLLAERLHAKLRVDPDLMTTYASRQGFGHKTTIDNVDQSSVILIVDRREDPVTPLLHQWTYQAMLHELLGIDHNKVRLKQISTADKEVPLSCIQDEFYQQFMFASFGDLAEGIHEYVSEYEKKHQQNSNMESIEDMKKFIEVYPEFSKMAGNVSKHVTLTSELDNRIKARMLLDVSELEQDIACNENKTEHFRKIMELLQNPRYNTMDKLKLVLLFALRYENDDKIGQLKDLLQNCGIKEEQVNLVDTISTYAGSRVRSCDLFHNKNMISRARYHITTVMKNVPNVFTQHQSYISTLIDQALKQRLKDSEFPATSAFNPKEIIANLVVFVIGGATYEEGKEIGVFNRKGSDATVLLGSNYIHSSVSFLAEISQLIMNRINL</sequence>
<dbReference type="InterPro" id="IPR001619">
    <property type="entry name" value="Sec1-like"/>
</dbReference>
<dbReference type="OrthoDB" id="10266265at2759"/>
<organism evidence="2 3">
    <name type="scientific">Stentor coeruleus</name>
    <dbReference type="NCBI Taxonomy" id="5963"/>
    <lineage>
        <taxon>Eukaryota</taxon>
        <taxon>Sar</taxon>
        <taxon>Alveolata</taxon>
        <taxon>Ciliophora</taxon>
        <taxon>Postciliodesmatophora</taxon>
        <taxon>Heterotrichea</taxon>
        <taxon>Heterotrichida</taxon>
        <taxon>Stentoridae</taxon>
        <taxon>Stentor</taxon>
    </lineage>
</organism>
<comment type="similarity">
    <text evidence="1">Belongs to the STXBP/unc-18/SEC1 family.</text>
</comment>
<dbReference type="Pfam" id="PF00995">
    <property type="entry name" value="Sec1"/>
    <property type="match status" value="2"/>
</dbReference>
<dbReference type="Proteomes" id="UP000187209">
    <property type="component" value="Unassembled WGS sequence"/>
</dbReference>
<dbReference type="InterPro" id="IPR043127">
    <property type="entry name" value="Sec-1-like_dom3a"/>
</dbReference>
<dbReference type="Gene3D" id="3.40.50.1910">
    <property type="match status" value="1"/>
</dbReference>
<dbReference type="GO" id="GO:0016192">
    <property type="term" value="P:vesicle-mediated transport"/>
    <property type="evidence" value="ECO:0007669"/>
    <property type="project" value="InterPro"/>
</dbReference>
<dbReference type="AlphaFoldDB" id="A0A1R2AYY9"/>
<evidence type="ECO:0000313" key="3">
    <source>
        <dbReference type="Proteomes" id="UP000187209"/>
    </source>
</evidence>
<dbReference type="SUPFAM" id="SSF56815">
    <property type="entry name" value="Sec1/munc18-like (SM) proteins"/>
    <property type="match status" value="2"/>
</dbReference>
<comment type="caution">
    <text evidence="2">The sequence shown here is derived from an EMBL/GenBank/DDBJ whole genome shotgun (WGS) entry which is preliminary data.</text>
</comment>
<dbReference type="PIRSF" id="PIRSF005715">
    <property type="entry name" value="VPS45_Sec1"/>
    <property type="match status" value="1"/>
</dbReference>
<name>A0A1R2AYY9_9CILI</name>
<evidence type="ECO:0000256" key="1">
    <source>
        <dbReference type="ARBA" id="ARBA00009884"/>
    </source>
</evidence>
<gene>
    <name evidence="2" type="ORF">SteCoe_32464</name>
</gene>